<dbReference type="Proteomes" id="UP000230605">
    <property type="component" value="Chromosome 7"/>
</dbReference>
<dbReference type="EMBL" id="LKMD01000106">
    <property type="protein sequence ID" value="PIA91637.1"/>
    <property type="molecule type" value="Genomic_DNA"/>
</dbReference>
<evidence type="ECO:0000313" key="1">
    <source>
        <dbReference type="EMBL" id="PIA91637.1"/>
    </source>
</evidence>
<proteinExistence type="predicted"/>
<dbReference type="Proteomes" id="UP001302367">
    <property type="component" value="Chromosome 7"/>
</dbReference>
<evidence type="ECO:0008006" key="5">
    <source>
        <dbReference type="Google" id="ProtNLM"/>
    </source>
</evidence>
<evidence type="ECO:0000313" key="3">
    <source>
        <dbReference type="Proteomes" id="UP000230605"/>
    </source>
</evidence>
<organism evidence="1 3">
    <name type="scientific">Cercospora beticola</name>
    <name type="common">Sugarbeet leaf spot fungus</name>
    <dbReference type="NCBI Taxonomy" id="122368"/>
    <lineage>
        <taxon>Eukaryota</taxon>
        <taxon>Fungi</taxon>
        <taxon>Dikarya</taxon>
        <taxon>Ascomycota</taxon>
        <taxon>Pezizomycotina</taxon>
        <taxon>Dothideomycetes</taxon>
        <taxon>Dothideomycetidae</taxon>
        <taxon>Mycosphaerellales</taxon>
        <taxon>Mycosphaerellaceae</taxon>
        <taxon>Cercospora</taxon>
    </lineage>
</organism>
<accession>A0A2G5HGG1</accession>
<evidence type="ECO:0000313" key="4">
    <source>
        <dbReference type="Proteomes" id="UP001302367"/>
    </source>
</evidence>
<dbReference type="PANTHER" id="PTHR42085">
    <property type="entry name" value="F-BOX DOMAIN-CONTAINING PROTEIN"/>
    <property type="match status" value="1"/>
</dbReference>
<reference evidence="1 3" key="1">
    <citation type="submission" date="2015-10" db="EMBL/GenBank/DDBJ databases">
        <title>The cercosporin biosynthetic gene cluster was horizontally transferred to several fungal lineages and shown to be expanded in Cercospora beticola based on microsynteny with recipient genomes.</title>
        <authorList>
            <person name="De Jonge R."/>
            <person name="Ebert M.K."/>
            <person name="Suttle J.C."/>
            <person name="Jurick Ii W.M."/>
            <person name="Secor G.A."/>
            <person name="Thomma B.P."/>
            <person name="Van De Peer Y."/>
            <person name="Bolton M.D."/>
        </authorList>
    </citation>
    <scope>NUCLEOTIDE SEQUENCE [LARGE SCALE GENOMIC DNA]</scope>
    <source>
        <strain evidence="1 3">09-40</strain>
    </source>
</reference>
<sequence>MAPSPSKLEASGAVGFLDLPPELRNRIYKLCLIADSSIRCAGYLRLDLGKVTSDMSGWDTPPGLVTNLLSTCKQVYQEAMPVLYGNNAFYLHSAGYRSQFPLGNDPRQLPTPVQAMRKVHLGRSQNQVIAMRLLDLLRKFPDLDTVRATVGFYRNFQTPRTMAKALKPVVRDMHAARKGSDRKEAIDVIELELQDQTFAQAVMQILRKSLGLA</sequence>
<dbReference type="EMBL" id="CP134190">
    <property type="protein sequence ID" value="WPB06078.1"/>
    <property type="molecule type" value="Genomic_DNA"/>
</dbReference>
<dbReference type="OrthoDB" id="3650371at2759"/>
<protein>
    <recommendedName>
        <fullName evidence="5">F-box domain-containing protein</fullName>
    </recommendedName>
</protein>
<reference evidence="2 4" key="2">
    <citation type="submission" date="2023-09" db="EMBL/GenBank/DDBJ databases">
        <title>Complete-Gapless Cercospora beticola genome.</title>
        <authorList>
            <person name="Wyatt N.A."/>
            <person name="Spanner R.E."/>
            <person name="Bolton M.D."/>
        </authorList>
    </citation>
    <scope>NUCLEOTIDE SEQUENCE [LARGE SCALE GENOMIC DNA]</scope>
    <source>
        <strain evidence="2">Cb09-40</strain>
    </source>
</reference>
<gene>
    <name evidence="1" type="ORF">CB0940_09589</name>
    <name evidence="2" type="ORF">RHO25_010735</name>
</gene>
<dbReference type="InterPro" id="IPR038883">
    <property type="entry name" value="AN11006-like"/>
</dbReference>
<evidence type="ECO:0000313" key="2">
    <source>
        <dbReference type="EMBL" id="WPB06078.1"/>
    </source>
</evidence>
<name>A0A2G5HGG1_CERBT</name>
<dbReference type="AlphaFoldDB" id="A0A2G5HGG1"/>
<keyword evidence="4" id="KW-1185">Reference proteome</keyword>
<dbReference type="PANTHER" id="PTHR42085:SF2">
    <property type="entry name" value="F-BOX DOMAIN-CONTAINING PROTEIN"/>
    <property type="match status" value="1"/>
</dbReference>